<keyword evidence="12" id="KW-0902">Two-component regulatory system</keyword>
<evidence type="ECO:0000256" key="6">
    <source>
        <dbReference type="ARBA" id="ARBA00022679"/>
    </source>
</evidence>
<evidence type="ECO:0000256" key="10">
    <source>
        <dbReference type="ARBA" id="ARBA00022840"/>
    </source>
</evidence>
<feature type="modified residue" description="4-aspartylphosphate" evidence="19">
    <location>
        <position position="960"/>
    </location>
</feature>
<evidence type="ECO:0000256" key="7">
    <source>
        <dbReference type="ARBA" id="ARBA00022692"/>
    </source>
</evidence>
<dbReference type="SMART" id="SM00387">
    <property type="entry name" value="HATPase_c"/>
    <property type="match status" value="1"/>
</dbReference>
<protein>
    <recommendedName>
        <fullName evidence="17">Sensor protein FixL</fullName>
        <ecNumber evidence="3">2.7.13.3</ecNumber>
    </recommendedName>
    <alternativeName>
        <fullName evidence="16">Sensory/regulatory protein RpfC</fullName>
    </alternativeName>
</protein>
<dbReference type="Gene3D" id="3.30.450.20">
    <property type="entry name" value="PAS domain"/>
    <property type="match status" value="1"/>
</dbReference>
<dbReference type="SUPFAM" id="SSF47384">
    <property type="entry name" value="Homodimeric domain of signal transducing histidine kinase"/>
    <property type="match status" value="1"/>
</dbReference>
<dbReference type="InterPro" id="IPR004358">
    <property type="entry name" value="Sig_transdc_His_kin-like_C"/>
</dbReference>
<dbReference type="SUPFAM" id="SSF55781">
    <property type="entry name" value="GAF domain-like"/>
    <property type="match status" value="1"/>
</dbReference>
<evidence type="ECO:0000256" key="2">
    <source>
        <dbReference type="ARBA" id="ARBA00004651"/>
    </source>
</evidence>
<evidence type="ECO:0000256" key="12">
    <source>
        <dbReference type="ARBA" id="ARBA00023012"/>
    </source>
</evidence>
<dbReference type="CDD" id="cd17546">
    <property type="entry name" value="REC_hyHK_CKI1_RcsC-like"/>
    <property type="match status" value="1"/>
</dbReference>
<evidence type="ECO:0000256" key="8">
    <source>
        <dbReference type="ARBA" id="ARBA00022741"/>
    </source>
</evidence>
<keyword evidence="7 21" id="KW-0812">Transmembrane</keyword>
<dbReference type="Pfam" id="PF13426">
    <property type="entry name" value="PAS_9"/>
    <property type="match status" value="1"/>
</dbReference>
<evidence type="ECO:0000256" key="4">
    <source>
        <dbReference type="ARBA" id="ARBA00022475"/>
    </source>
</evidence>
<dbReference type="InterPro" id="IPR008207">
    <property type="entry name" value="Sig_transdc_His_kin_Hpt_dom"/>
</dbReference>
<dbReference type="Gene3D" id="3.30.450.40">
    <property type="match status" value="1"/>
</dbReference>
<dbReference type="SUPFAM" id="SSF47226">
    <property type="entry name" value="Histidine-containing phosphotransfer domain, HPT domain"/>
    <property type="match status" value="1"/>
</dbReference>
<dbReference type="InterPro" id="IPR005467">
    <property type="entry name" value="His_kinase_dom"/>
</dbReference>
<feature type="modified residue" description="Phosphohistidine" evidence="18">
    <location>
        <position position="1255"/>
    </location>
</feature>
<evidence type="ECO:0000256" key="5">
    <source>
        <dbReference type="ARBA" id="ARBA00022553"/>
    </source>
</evidence>
<dbReference type="SMART" id="SM00091">
    <property type="entry name" value="PAS"/>
    <property type="match status" value="1"/>
</dbReference>
<dbReference type="FunFam" id="3.30.450.20:FF:000060">
    <property type="entry name" value="Sensor protein FixL"/>
    <property type="match status" value="1"/>
</dbReference>
<feature type="domain" description="Response regulatory" evidence="23">
    <location>
        <begin position="911"/>
        <end position="1027"/>
    </location>
</feature>
<evidence type="ECO:0000259" key="25">
    <source>
        <dbReference type="PROSITE" id="PS50113"/>
    </source>
</evidence>
<dbReference type="InterPro" id="IPR036097">
    <property type="entry name" value="HisK_dim/P_sf"/>
</dbReference>
<keyword evidence="6" id="KW-0808">Transferase</keyword>
<feature type="transmembrane region" description="Helical" evidence="21">
    <location>
        <begin position="303"/>
        <end position="324"/>
    </location>
</feature>
<dbReference type="GO" id="GO:0005886">
    <property type="term" value="C:plasma membrane"/>
    <property type="evidence" value="ECO:0007669"/>
    <property type="project" value="UniProtKB-SubCell"/>
</dbReference>
<dbReference type="InterPro" id="IPR035965">
    <property type="entry name" value="PAS-like_dom_sf"/>
</dbReference>
<dbReference type="CDD" id="cd00130">
    <property type="entry name" value="PAS"/>
    <property type="match status" value="1"/>
</dbReference>
<dbReference type="Proteomes" id="UP000504724">
    <property type="component" value="Chromosome"/>
</dbReference>
<dbReference type="GO" id="GO:0006355">
    <property type="term" value="P:regulation of DNA-templated transcription"/>
    <property type="evidence" value="ECO:0007669"/>
    <property type="project" value="InterPro"/>
</dbReference>
<dbReference type="Gene3D" id="1.20.120.160">
    <property type="entry name" value="HPT domain"/>
    <property type="match status" value="1"/>
</dbReference>
<evidence type="ECO:0000313" key="28">
    <source>
        <dbReference type="Proteomes" id="UP000504724"/>
    </source>
</evidence>
<dbReference type="Pfam" id="PF13185">
    <property type="entry name" value="GAF_2"/>
    <property type="match status" value="1"/>
</dbReference>
<dbReference type="KEGG" id="txa:HQN79_08600"/>
<keyword evidence="8" id="KW-0547">Nucleotide-binding</keyword>
<proteinExistence type="predicted"/>
<dbReference type="PROSITE" id="PS50113">
    <property type="entry name" value="PAC"/>
    <property type="match status" value="1"/>
</dbReference>
<evidence type="ECO:0000313" key="27">
    <source>
        <dbReference type="EMBL" id="QKI89623.1"/>
    </source>
</evidence>
<dbReference type="GO" id="GO:0000155">
    <property type="term" value="F:phosphorelay sensor kinase activity"/>
    <property type="evidence" value="ECO:0007669"/>
    <property type="project" value="InterPro"/>
</dbReference>
<dbReference type="InterPro" id="IPR000700">
    <property type="entry name" value="PAS-assoc_C"/>
</dbReference>
<dbReference type="PANTHER" id="PTHR45339:SF1">
    <property type="entry name" value="HYBRID SIGNAL TRANSDUCTION HISTIDINE KINASE J"/>
    <property type="match status" value="1"/>
</dbReference>
<dbReference type="SMART" id="SM00388">
    <property type="entry name" value="HisKA"/>
    <property type="match status" value="1"/>
</dbReference>
<dbReference type="InterPro" id="IPR036641">
    <property type="entry name" value="HPT_dom_sf"/>
</dbReference>
<dbReference type="SUPFAM" id="SSF55785">
    <property type="entry name" value="PYP-like sensor domain (PAS domain)"/>
    <property type="match status" value="1"/>
</dbReference>
<dbReference type="InterPro" id="IPR003594">
    <property type="entry name" value="HATPase_dom"/>
</dbReference>
<dbReference type="Pfam" id="PF02518">
    <property type="entry name" value="HATPase_c"/>
    <property type="match status" value="1"/>
</dbReference>
<feature type="transmembrane region" description="Helical" evidence="21">
    <location>
        <begin position="6"/>
        <end position="28"/>
    </location>
</feature>
<dbReference type="PROSITE" id="PS50112">
    <property type="entry name" value="PAS"/>
    <property type="match status" value="1"/>
</dbReference>
<dbReference type="Gene3D" id="1.10.287.130">
    <property type="match status" value="1"/>
</dbReference>
<keyword evidence="5 19" id="KW-0597">Phosphoprotein</keyword>
<dbReference type="InterPro" id="IPR029016">
    <property type="entry name" value="GAF-like_dom_sf"/>
</dbReference>
<dbReference type="Pfam" id="PF01627">
    <property type="entry name" value="Hpt"/>
    <property type="match status" value="1"/>
</dbReference>
<evidence type="ECO:0000256" key="3">
    <source>
        <dbReference type="ARBA" id="ARBA00012438"/>
    </source>
</evidence>
<keyword evidence="28" id="KW-1185">Reference proteome</keyword>
<dbReference type="PROSITE" id="PS50894">
    <property type="entry name" value="HPT"/>
    <property type="match status" value="1"/>
</dbReference>
<dbReference type="FunFam" id="3.30.565.10:FF:000010">
    <property type="entry name" value="Sensor histidine kinase RcsC"/>
    <property type="match status" value="1"/>
</dbReference>
<dbReference type="Pfam" id="PF00072">
    <property type="entry name" value="Response_reg"/>
    <property type="match status" value="2"/>
</dbReference>
<dbReference type="NCBIfam" id="TIGR00229">
    <property type="entry name" value="sensory_box"/>
    <property type="match status" value="1"/>
</dbReference>
<evidence type="ECO:0000256" key="19">
    <source>
        <dbReference type="PROSITE-ProRule" id="PRU00169"/>
    </source>
</evidence>
<keyword evidence="11 21" id="KW-1133">Transmembrane helix</keyword>
<evidence type="ECO:0000256" key="20">
    <source>
        <dbReference type="SAM" id="Coils"/>
    </source>
</evidence>
<dbReference type="SUPFAM" id="SSF52172">
    <property type="entry name" value="CheY-like"/>
    <property type="match status" value="2"/>
</dbReference>
<dbReference type="InterPro" id="IPR036890">
    <property type="entry name" value="HATPase_C_sf"/>
</dbReference>
<feature type="domain" description="Histidine kinase" evidence="22">
    <location>
        <begin position="672"/>
        <end position="896"/>
    </location>
</feature>
<evidence type="ECO:0000256" key="21">
    <source>
        <dbReference type="SAM" id="Phobius"/>
    </source>
</evidence>
<dbReference type="EMBL" id="CP054020">
    <property type="protein sequence ID" value="QKI89623.1"/>
    <property type="molecule type" value="Genomic_DNA"/>
</dbReference>
<feature type="domain" description="HPt" evidence="26">
    <location>
        <begin position="1216"/>
        <end position="1315"/>
    </location>
</feature>
<evidence type="ECO:0000256" key="11">
    <source>
        <dbReference type="ARBA" id="ARBA00022989"/>
    </source>
</evidence>
<dbReference type="PROSITE" id="PS50109">
    <property type="entry name" value="HIS_KIN"/>
    <property type="match status" value="1"/>
</dbReference>
<feature type="domain" description="PAC" evidence="25">
    <location>
        <begin position="409"/>
        <end position="459"/>
    </location>
</feature>
<dbReference type="FunFam" id="1.10.287.130:FF:000002">
    <property type="entry name" value="Two-component osmosensing histidine kinase"/>
    <property type="match status" value="1"/>
</dbReference>
<dbReference type="InterPro" id="IPR011006">
    <property type="entry name" value="CheY-like_superfamily"/>
</dbReference>
<name>A0A7D4SSN3_9GAMM</name>
<evidence type="ECO:0000259" key="24">
    <source>
        <dbReference type="PROSITE" id="PS50112"/>
    </source>
</evidence>
<dbReference type="SMART" id="SM00448">
    <property type="entry name" value="REC"/>
    <property type="match status" value="2"/>
</dbReference>
<dbReference type="CDD" id="cd00156">
    <property type="entry name" value="REC"/>
    <property type="match status" value="1"/>
</dbReference>
<feature type="coiled-coil region" evidence="20">
    <location>
        <begin position="1266"/>
        <end position="1311"/>
    </location>
</feature>
<keyword evidence="4" id="KW-1003">Cell membrane</keyword>
<dbReference type="InterPro" id="IPR001789">
    <property type="entry name" value="Sig_transdc_resp-reg_receiver"/>
</dbReference>
<feature type="domain" description="PAS" evidence="24">
    <location>
        <begin position="338"/>
        <end position="401"/>
    </location>
</feature>
<dbReference type="SMART" id="SM00073">
    <property type="entry name" value="HPT"/>
    <property type="match status" value="1"/>
</dbReference>
<keyword evidence="9" id="KW-0418">Kinase</keyword>
<sequence>MKAQKIHTATLSLQAVSVLIFALFVWILGENLSTLSEEIKWIESSKDAINIIETTNQLSEEDNLGYRLINGESRYFSAWQASQKKTDALMTNFLGSTPLFEIPGLEIAWTNFKDKRQVIENCASGKSCYYSPYEGEEIPPLELQNILINAKKKLFNSHYFNNNISALSEFAWQFKIWNSRYRRLLSMLEIYAEKPSPQLRKHILDISLIMEKNGLQLDADQNLFQTYPLIFEKLGTIAKDYQQITIDYLRPLHQSGNKLVKLEHLPDSSHNTIIEHSNAMQSLVYETIMQEVNKLYHTRFNNILFKSLLMLFGFIALIVLIRLVKISALEPLRQNEAILENAAAGIIQINAQGVVTRVNRSAEEMFGYSGQEMIGNNIEIIMPPSYANHHQEYINRYLQNGHGHIINQGEREVEGLRKNGTTFPLALAVSEIKLQNDSEFIGILTDLTERNEARDAAQLRNKLLDALKTATEASVATQDGENKVWDKLLKVILGITGSESGFIAEVVYKDDNHQRCLKMHAMSNLAWDKESQYMYDQFKQSQESFCSPDTLIGEVLYKEHMIINNNMENDPRSQKTPNGHPKLKRFICIPIKKGNQLIGIYALANARTSYNEKVVELLEPFHSTCLVMFTGMHEAEIRKQLMEELHTATQEAISAKEQAEAAAETKAIFLANMSHEIRTPMNAIIGMAYLALRTKLDPRQKYYVERIHSAGESLLKIINDILDFSKVEAGKMEIESIPMKLEEVLGNSASLLAETIQQRPLELLVEIKSKDVLGNAGWVLCDPLRLEQVINNLLSNALKFTEEGYVKLSIDGKFTGKSIQVHIEVQDTGIGMTQDQVANLFQQFSQADGSTTRKYGGTGLGLAISQKIINLLDGTIRVKSEKDKGSTFYFDLDLPVAPQRRDPTQIKENLKALIVDDVKIAQETLGNLLKIYGLQITSCSDVDEAQKVVCTKEFDLIFIDMVMPEKDGEEFIKFIRQNCPAQLPKCILVSAYDQESMAELGNRYEIPDVLSKPVLPKHIEQLLAQHFPHLRSTLKLETTNGQIEQSMDLNVSGMKILLAEDNLLNQQIAVELMESKGAQVTVVNNGLEAVNELQAKGPDFYEMVFMDVQMPEMDGHTATKTIRKDPQFSKLPIIAMTAHALEEERQQSFASGMNGHLSKPVDPQELYRILGKYYHGDDSTFADSNVPDNKEIIHPHKGQAFKWVNLDDGLRMAGGSEKLYHSILEQYVDKYQNLPENFLQLQKENNYPEMLRLIHSFKGISATVGAQELSAHSAELENFLKEHEQDWTTNQSELEERLTTLENARQAAFEELSVYVQTVNEEATEAHSAAPASVDTSEHQDKLSQLKAMLENFDGEATVYFENNQTLFETLLDKKRFNTLLHAINNFDFDKALEIVNSTDE</sequence>
<dbReference type="SUPFAM" id="SSF55874">
    <property type="entry name" value="ATPase domain of HSP90 chaperone/DNA topoisomerase II/histidine kinase"/>
    <property type="match status" value="1"/>
</dbReference>
<keyword evidence="13 21" id="KW-0472">Membrane</keyword>
<dbReference type="PANTHER" id="PTHR45339">
    <property type="entry name" value="HYBRID SIGNAL TRANSDUCTION HISTIDINE KINASE J"/>
    <property type="match status" value="1"/>
</dbReference>
<dbReference type="CDD" id="cd16922">
    <property type="entry name" value="HATPase_EvgS-ArcB-TorS-like"/>
    <property type="match status" value="1"/>
</dbReference>
<evidence type="ECO:0000256" key="15">
    <source>
        <dbReference type="ARBA" id="ARBA00064003"/>
    </source>
</evidence>
<comment type="function">
    <text evidence="14">Putative oxygen sensor; modulates the activity of FixJ, a transcriptional activator of nitrogen fixation fixK gene. FixL probably acts as a kinase that phosphorylates FixJ.</text>
</comment>
<evidence type="ECO:0000259" key="23">
    <source>
        <dbReference type="PROSITE" id="PS50110"/>
    </source>
</evidence>
<feature type="domain" description="Response regulatory" evidence="23">
    <location>
        <begin position="1055"/>
        <end position="1174"/>
    </location>
</feature>
<keyword evidence="20" id="KW-0175">Coiled coil</keyword>
<evidence type="ECO:0000256" key="17">
    <source>
        <dbReference type="ARBA" id="ARBA00070616"/>
    </source>
</evidence>
<dbReference type="EC" id="2.7.13.3" evidence="3"/>
<evidence type="ECO:0000256" key="14">
    <source>
        <dbReference type="ARBA" id="ARBA00059827"/>
    </source>
</evidence>
<dbReference type="PRINTS" id="PR00344">
    <property type="entry name" value="BCTRLSENSOR"/>
</dbReference>
<dbReference type="PROSITE" id="PS50110">
    <property type="entry name" value="RESPONSE_REGULATORY"/>
    <property type="match status" value="2"/>
</dbReference>
<evidence type="ECO:0000256" key="16">
    <source>
        <dbReference type="ARBA" id="ARBA00068150"/>
    </source>
</evidence>
<dbReference type="InterPro" id="IPR003018">
    <property type="entry name" value="GAF"/>
</dbReference>
<dbReference type="Gene3D" id="3.30.565.10">
    <property type="entry name" value="Histidine kinase-like ATPase, C-terminal domain"/>
    <property type="match status" value="1"/>
</dbReference>
<evidence type="ECO:0000259" key="26">
    <source>
        <dbReference type="PROSITE" id="PS50894"/>
    </source>
</evidence>
<organism evidence="27 28">
    <name type="scientific">Thiomicrorhabdus xiamenensis</name>
    <dbReference type="NCBI Taxonomy" id="2739063"/>
    <lineage>
        <taxon>Bacteria</taxon>
        <taxon>Pseudomonadati</taxon>
        <taxon>Pseudomonadota</taxon>
        <taxon>Gammaproteobacteria</taxon>
        <taxon>Thiotrichales</taxon>
        <taxon>Piscirickettsiaceae</taxon>
        <taxon>Thiomicrorhabdus</taxon>
    </lineage>
</organism>
<evidence type="ECO:0000256" key="18">
    <source>
        <dbReference type="PROSITE-ProRule" id="PRU00110"/>
    </source>
</evidence>
<evidence type="ECO:0000256" key="9">
    <source>
        <dbReference type="ARBA" id="ARBA00022777"/>
    </source>
</evidence>
<dbReference type="Pfam" id="PF00512">
    <property type="entry name" value="HisKA"/>
    <property type="match status" value="1"/>
</dbReference>
<evidence type="ECO:0000256" key="1">
    <source>
        <dbReference type="ARBA" id="ARBA00000085"/>
    </source>
</evidence>
<keyword evidence="10" id="KW-0067">ATP-binding</keyword>
<comment type="subcellular location">
    <subcellularLocation>
        <location evidence="2">Cell membrane</location>
        <topology evidence="2">Multi-pass membrane protein</topology>
    </subcellularLocation>
</comment>
<accession>A0A7D4SSN3</accession>
<comment type="subunit">
    <text evidence="15">At low DSF concentrations, interacts with RpfF.</text>
</comment>
<dbReference type="RefSeq" id="WP_173285619.1">
    <property type="nucleotide sequence ID" value="NZ_CP054020.1"/>
</dbReference>
<gene>
    <name evidence="27" type="ORF">HQN79_08600</name>
</gene>
<dbReference type="InterPro" id="IPR000014">
    <property type="entry name" value="PAS"/>
</dbReference>
<evidence type="ECO:0000259" key="22">
    <source>
        <dbReference type="PROSITE" id="PS50109"/>
    </source>
</evidence>
<dbReference type="Gene3D" id="3.40.50.2300">
    <property type="match status" value="2"/>
</dbReference>
<feature type="modified residue" description="4-aspartylphosphate" evidence="19">
    <location>
        <position position="1107"/>
    </location>
</feature>
<comment type="catalytic activity">
    <reaction evidence="1">
        <text>ATP + protein L-histidine = ADP + protein N-phospho-L-histidine.</text>
        <dbReference type="EC" id="2.7.13.3"/>
    </reaction>
</comment>
<dbReference type="InterPro" id="IPR003661">
    <property type="entry name" value="HisK_dim/P_dom"/>
</dbReference>
<evidence type="ECO:0000256" key="13">
    <source>
        <dbReference type="ARBA" id="ARBA00023136"/>
    </source>
</evidence>
<dbReference type="CDD" id="cd00082">
    <property type="entry name" value="HisKA"/>
    <property type="match status" value="1"/>
</dbReference>
<dbReference type="GO" id="GO:0005524">
    <property type="term" value="F:ATP binding"/>
    <property type="evidence" value="ECO:0007669"/>
    <property type="project" value="UniProtKB-KW"/>
</dbReference>
<reference evidence="27 28" key="1">
    <citation type="submission" date="2020-05" db="EMBL/GenBank/DDBJ databases">
        <title>Thiomicrorhabdus sediminis sp.nov. and Thiomicrorhabdus xiamenensis sp.nov., novel sulfur-oxidizing bacteria isolated from coastal sediment.</title>
        <authorList>
            <person name="Liu X."/>
        </authorList>
    </citation>
    <scope>NUCLEOTIDE SEQUENCE [LARGE SCALE GENOMIC DNA]</scope>
    <source>
        <strain evidence="27 28">G2</strain>
    </source>
</reference>